<dbReference type="EMBL" id="CAJVQC010076195">
    <property type="protein sequence ID" value="CAG8814491.1"/>
    <property type="molecule type" value="Genomic_DNA"/>
</dbReference>
<evidence type="ECO:0000313" key="1">
    <source>
        <dbReference type="EMBL" id="CAG8814491.1"/>
    </source>
</evidence>
<dbReference type="Proteomes" id="UP000789920">
    <property type="component" value="Unassembled WGS sequence"/>
</dbReference>
<keyword evidence="2" id="KW-1185">Reference proteome</keyword>
<feature type="non-terminal residue" evidence="1">
    <location>
        <position position="1"/>
    </location>
</feature>
<proteinExistence type="predicted"/>
<reference evidence="1" key="1">
    <citation type="submission" date="2021-06" db="EMBL/GenBank/DDBJ databases">
        <authorList>
            <person name="Kallberg Y."/>
            <person name="Tangrot J."/>
            <person name="Rosling A."/>
        </authorList>
    </citation>
    <scope>NUCLEOTIDE SEQUENCE</scope>
    <source>
        <strain evidence="1">MA461A</strain>
    </source>
</reference>
<accession>A0ACA9RXD6</accession>
<protein>
    <submittedName>
        <fullName evidence="1">24339_t:CDS:1</fullName>
    </submittedName>
</protein>
<comment type="caution">
    <text evidence="1">The sequence shown here is derived from an EMBL/GenBank/DDBJ whole genome shotgun (WGS) entry which is preliminary data.</text>
</comment>
<organism evidence="1 2">
    <name type="scientific">Racocetra persica</name>
    <dbReference type="NCBI Taxonomy" id="160502"/>
    <lineage>
        <taxon>Eukaryota</taxon>
        <taxon>Fungi</taxon>
        <taxon>Fungi incertae sedis</taxon>
        <taxon>Mucoromycota</taxon>
        <taxon>Glomeromycotina</taxon>
        <taxon>Glomeromycetes</taxon>
        <taxon>Diversisporales</taxon>
        <taxon>Gigasporaceae</taxon>
        <taxon>Racocetra</taxon>
    </lineage>
</organism>
<sequence>SDHSEINEDSYFDEKSENTSNEDTESKDPNKSLTIAVKDLID</sequence>
<gene>
    <name evidence="1" type="ORF">RPERSI_LOCUS23998</name>
</gene>
<name>A0ACA9RXD6_9GLOM</name>
<evidence type="ECO:0000313" key="2">
    <source>
        <dbReference type="Proteomes" id="UP000789920"/>
    </source>
</evidence>